<evidence type="ECO:0000313" key="1">
    <source>
        <dbReference type="EMBL" id="MET1491571.1"/>
    </source>
</evidence>
<dbReference type="EMBL" id="JBEWLZ010000013">
    <property type="protein sequence ID" value="MET1491571.1"/>
    <property type="molecule type" value="Genomic_DNA"/>
</dbReference>
<reference evidence="1 2" key="1">
    <citation type="submission" date="2024-07" db="EMBL/GenBank/DDBJ databases">
        <title>Uliginosibacterium paludis KCTC:42655.</title>
        <authorList>
            <person name="Kim M.K."/>
        </authorList>
    </citation>
    <scope>NUCLEOTIDE SEQUENCE [LARGE SCALE GENOMIC DNA]</scope>
    <source>
        <strain evidence="1 2">KCTC 42655</strain>
    </source>
</reference>
<protein>
    <recommendedName>
        <fullName evidence="3">CBS domain-containing protein</fullName>
    </recommendedName>
</protein>
<name>A0ABV2CUI2_9RHOO</name>
<dbReference type="RefSeq" id="WP_345929537.1">
    <property type="nucleotide sequence ID" value="NZ_JBDIVF010000010.1"/>
</dbReference>
<gene>
    <name evidence="1" type="ORF">ABVT11_17155</name>
</gene>
<keyword evidence="2" id="KW-1185">Reference proteome</keyword>
<sequence>MNREITQIIEAADAVKATVEGVANVGDSAASSALIGALDTLDAATEALRRAPRMPAVNGLWERRITVEAMYWPAVYFDAQFNGEALAELVETLDDHGTTGVPRAVTAATAEKIRRNEYEGLIAVVTMYRNESSRWSGVITAEDFETLALRAIEWGDAVLHRHQARKAPLSLVKAA</sequence>
<organism evidence="1 2">
    <name type="scientific">Uliginosibacterium paludis</name>
    <dbReference type="NCBI Taxonomy" id="1615952"/>
    <lineage>
        <taxon>Bacteria</taxon>
        <taxon>Pseudomonadati</taxon>
        <taxon>Pseudomonadota</taxon>
        <taxon>Betaproteobacteria</taxon>
        <taxon>Rhodocyclales</taxon>
        <taxon>Zoogloeaceae</taxon>
        <taxon>Uliginosibacterium</taxon>
    </lineage>
</organism>
<comment type="caution">
    <text evidence="1">The sequence shown here is derived from an EMBL/GenBank/DDBJ whole genome shotgun (WGS) entry which is preliminary data.</text>
</comment>
<dbReference type="Proteomes" id="UP001548590">
    <property type="component" value="Unassembled WGS sequence"/>
</dbReference>
<evidence type="ECO:0008006" key="3">
    <source>
        <dbReference type="Google" id="ProtNLM"/>
    </source>
</evidence>
<proteinExistence type="predicted"/>
<accession>A0ABV2CUI2</accession>
<evidence type="ECO:0000313" key="2">
    <source>
        <dbReference type="Proteomes" id="UP001548590"/>
    </source>
</evidence>